<keyword evidence="3" id="KW-1185">Reference proteome</keyword>
<comment type="caution">
    <text evidence="2">The sequence shown here is derived from an EMBL/GenBank/DDBJ whole genome shotgun (WGS) entry which is preliminary data.</text>
</comment>
<proteinExistence type="predicted"/>
<dbReference type="PROSITE" id="PS51257">
    <property type="entry name" value="PROKAR_LIPOPROTEIN"/>
    <property type="match status" value="1"/>
</dbReference>
<evidence type="ECO:0000313" key="3">
    <source>
        <dbReference type="Proteomes" id="UP001282284"/>
    </source>
</evidence>
<accession>A0ABU4G8W7</accession>
<feature type="signal peptide" evidence="1">
    <location>
        <begin position="1"/>
        <end position="19"/>
    </location>
</feature>
<evidence type="ECO:0000313" key="2">
    <source>
        <dbReference type="EMBL" id="MDW0112832.1"/>
    </source>
</evidence>
<dbReference type="EMBL" id="JAUBDI010000004">
    <property type="protein sequence ID" value="MDW0112832.1"/>
    <property type="molecule type" value="Genomic_DNA"/>
</dbReference>
<dbReference type="RefSeq" id="WP_317942771.1">
    <property type="nucleotide sequence ID" value="NZ_JAUBDI010000004.1"/>
</dbReference>
<reference evidence="2 3" key="1">
    <citation type="submission" date="2023-06" db="EMBL/GenBank/DDBJ databases">
        <title>Sporosarcina sp. nov., isolated from Korean traditional fermented seafood 'Jeotgal'.</title>
        <authorList>
            <person name="Yang A.I."/>
            <person name="Shin N.-R."/>
        </authorList>
    </citation>
    <scope>NUCLEOTIDE SEQUENCE [LARGE SCALE GENOMIC DNA]</scope>
    <source>
        <strain evidence="2 3">KCTC13119</strain>
    </source>
</reference>
<feature type="chain" id="PRO_5046551081" evidence="1">
    <location>
        <begin position="20"/>
        <end position="171"/>
    </location>
</feature>
<evidence type="ECO:0000256" key="1">
    <source>
        <dbReference type="SAM" id="SignalP"/>
    </source>
</evidence>
<name>A0ABU4G8W7_9BACL</name>
<organism evidence="2 3">
    <name type="scientific">Sporosarcina saromensis</name>
    <dbReference type="NCBI Taxonomy" id="359365"/>
    <lineage>
        <taxon>Bacteria</taxon>
        <taxon>Bacillati</taxon>
        <taxon>Bacillota</taxon>
        <taxon>Bacilli</taxon>
        <taxon>Bacillales</taxon>
        <taxon>Caryophanaceae</taxon>
        <taxon>Sporosarcina</taxon>
    </lineage>
</organism>
<protein>
    <submittedName>
        <fullName evidence="2">Uncharacterized protein</fullName>
    </submittedName>
</protein>
<sequence length="171" mass="19336">MFRFWKLLFLLSIAIGVLAACGKNVDEMADDGLLAAKEAFQLHDKQRNDEIQGVSLYKPTGFTIEESSDAQNIVMKKGDETFILFINPNETRQSRLFYDLLDTSEENERFEAIFTDEGYFGFASIVQLAEDQVELIASVGGVKMTTISKLKDIETNMARMMEIVRSIEQDA</sequence>
<gene>
    <name evidence="2" type="ORF">QT711_06515</name>
</gene>
<keyword evidence="1" id="KW-0732">Signal</keyword>
<dbReference type="Proteomes" id="UP001282284">
    <property type="component" value="Unassembled WGS sequence"/>
</dbReference>